<dbReference type="AlphaFoldDB" id="A0AA38F9U4"/>
<evidence type="ECO:0000313" key="1">
    <source>
        <dbReference type="EMBL" id="KAH9294743.1"/>
    </source>
</evidence>
<dbReference type="EMBL" id="JAHRHJ020000011">
    <property type="protein sequence ID" value="KAH9294743.1"/>
    <property type="molecule type" value="Genomic_DNA"/>
</dbReference>
<proteinExistence type="predicted"/>
<feature type="non-terminal residue" evidence="1">
    <location>
        <position position="171"/>
    </location>
</feature>
<name>A0AA38F9U4_TAXCH</name>
<keyword evidence="2" id="KW-1185">Reference proteome</keyword>
<organism evidence="1 2">
    <name type="scientific">Taxus chinensis</name>
    <name type="common">Chinese yew</name>
    <name type="synonym">Taxus wallichiana var. chinensis</name>
    <dbReference type="NCBI Taxonomy" id="29808"/>
    <lineage>
        <taxon>Eukaryota</taxon>
        <taxon>Viridiplantae</taxon>
        <taxon>Streptophyta</taxon>
        <taxon>Embryophyta</taxon>
        <taxon>Tracheophyta</taxon>
        <taxon>Spermatophyta</taxon>
        <taxon>Pinopsida</taxon>
        <taxon>Pinidae</taxon>
        <taxon>Conifers II</taxon>
        <taxon>Cupressales</taxon>
        <taxon>Taxaceae</taxon>
        <taxon>Taxus</taxon>
    </lineage>
</organism>
<sequence>MPPPSVSTYFPEASTITSPFTPVSSSIPSTATPISPSWISNHLGQHKRKVPITPMNFFIILKKGPKKQKVITRFSKSTLGERVMEIYYPDPTKEKIDLSSIDFTVTQVTMGTSSEILQGEALSVVDALCKKLKEAKEEKIILKEQNKHPLQELQKMGNAPPVTATESIEVL</sequence>
<evidence type="ECO:0000313" key="2">
    <source>
        <dbReference type="Proteomes" id="UP000824469"/>
    </source>
</evidence>
<protein>
    <submittedName>
        <fullName evidence="1">Uncharacterized protein</fullName>
    </submittedName>
</protein>
<reference evidence="1 2" key="1">
    <citation type="journal article" date="2021" name="Nat. Plants">
        <title>The Taxus genome provides insights into paclitaxel biosynthesis.</title>
        <authorList>
            <person name="Xiong X."/>
            <person name="Gou J."/>
            <person name="Liao Q."/>
            <person name="Li Y."/>
            <person name="Zhou Q."/>
            <person name="Bi G."/>
            <person name="Li C."/>
            <person name="Du R."/>
            <person name="Wang X."/>
            <person name="Sun T."/>
            <person name="Guo L."/>
            <person name="Liang H."/>
            <person name="Lu P."/>
            <person name="Wu Y."/>
            <person name="Zhang Z."/>
            <person name="Ro D.K."/>
            <person name="Shang Y."/>
            <person name="Huang S."/>
            <person name="Yan J."/>
        </authorList>
    </citation>
    <scope>NUCLEOTIDE SEQUENCE [LARGE SCALE GENOMIC DNA]</scope>
    <source>
        <strain evidence="1">Ta-2019</strain>
    </source>
</reference>
<comment type="caution">
    <text evidence="1">The sequence shown here is derived from an EMBL/GenBank/DDBJ whole genome shotgun (WGS) entry which is preliminary data.</text>
</comment>
<dbReference type="Proteomes" id="UP000824469">
    <property type="component" value="Unassembled WGS sequence"/>
</dbReference>
<gene>
    <name evidence="1" type="ORF">KI387_038331</name>
</gene>
<accession>A0AA38F9U4</accession>